<dbReference type="RefSeq" id="WP_390301985.1">
    <property type="nucleotide sequence ID" value="NZ_JBHRRZ010000002.1"/>
</dbReference>
<sequence length="64" mass="6604">MAENNKQKRDDRYVNKNVGSGVGVAPGDTISSALDPFGGAAAAVGEPADNNEKRGAAEDNDRSK</sequence>
<reference evidence="3" key="1">
    <citation type="journal article" date="2019" name="Int. J. Syst. Evol. Microbiol.">
        <title>The Global Catalogue of Microorganisms (GCM) 10K type strain sequencing project: providing services to taxonomists for standard genome sequencing and annotation.</title>
        <authorList>
            <consortium name="The Broad Institute Genomics Platform"/>
            <consortium name="The Broad Institute Genome Sequencing Center for Infectious Disease"/>
            <person name="Wu L."/>
            <person name="Ma J."/>
        </authorList>
    </citation>
    <scope>NUCLEOTIDE SEQUENCE [LARGE SCALE GENOMIC DNA]</scope>
    <source>
        <strain evidence="3">KCTC 13193</strain>
    </source>
</reference>
<feature type="compositionally biased region" description="Basic and acidic residues" evidence="1">
    <location>
        <begin position="1"/>
        <end position="14"/>
    </location>
</feature>
<dbReference type="Proteomes" id="UP001595387">
    <property type="component" value="Unassembled WGS sequence"/>
</dbReference>
<comment type="caution">
    <text evidence="2">The sequence shown here is derived from an EMBL/GenBank/DDBJ whole genome shotgun (WGS) entry which is preliminary data.</text>
</comment>
<feature type="compositionally biased region" description="Basic and acidic residues" evidence="1">
    <location>
        <begin position="50"/>
        <end position="64"/>
    </location>
</feature>
<evidence type="ECO:0000313" key="3">
    <source>
        <dbReference type="Proteomes" id="UP001595387"/>
    </source>
</evidence>
<evidence type="ECO:0000313" key="2">
    <source>
        <dbReference type="EMBL" id="MFC2947082.1"/>
    </source>
</evidence>
<protein>
    <submittedName>
        <fullName evidence="2">Uncharacterized protein</fullName>
    </submittedName>
</protein>
<keyword evidence="3" id="KW-1185">Reference proteome</keyword>
<evidence type="ECO:0000256" key="1">
    <source>
        <dbReference type="SAM" id="MobiDB-lite"/>
    </source>
</evidence>
<proteinExistence type="predicted"/>
<feature type="region of interest" description="Disordered" evidence="1">
    <location>
        <begin position="1"/>
        <end position="64"/>
    </location>
</feature>
<accession>A0ABV7A1Z2</accession>
<organism evidence="2 3">
    <name type="scientific">Virgibacillus sediminis</name>
    <dbReference type="NCBI Taxonomy" id="202260"/>
    <lineage>
        <taxon>Bacteria</taxon>
        <taxon>Bacillati</taxon>
        <taxon>Bacillota</taxon>
        <taxon>Bacilli</taxon>
        <taxon>Bacillales</taxon>
        <taxon>Bacillaceae</taxon>
        <taxon>Virgibacillus</taxon>
    </lineage>
</organism>
<dbReference type="EMBL" id="JBHRRZ010000002">
    <property type="protein sequence ID" value="MFC2947082.1"/>
    <property type="molecule type" value="Genomic_DNA"/>
</dbReference>
<gene>
    <name evidence="2" type="ORF">ACFODW_01710</name>
</gene>
<name>A0ABV7A1Z2_9BACI</name>